<reference evidence="5 6" key="1">
    <citation type="journal article" date="2011" name="J. Bacteriol.">
        <title>Genome sequence of 'Pedosphaera parvula' Ellin514, an aerobic Verrucomicrobial isolate from pasture soil.</title>
        <authorList>
            <person name="Kant R."/>
            <person name="van Passel M.W."/>
            <person name="Sangwan P."/>
            <person name="Palva A."/>
            <person name="Lucas S."/>
            <person name="Copeland A."/>
            <person name="Lapidus A."/>
            <person name="Glavina Del Rio T."/>
            <person name="Dalin E."/>
            <person name="Tice H."/>
            <person name="Bruce D."/>
            <person name="Goodwin L."/>
            <person name="Pitluck S."/>
            <person name="Chertkov O."/>
            <person name="Larimer F.W."/>
            <person name="Land M.L."/>
            <person name="Hauser L."/>
            <person name="Brettin T.S."/>
            <person name="Detter J.C."/>
            <person name="Han S."/>
            <person name="de Vos W.M."/>
            <person name="Janssen P.H."/>
            <person name="Smidt H."/>
        </authorList>
    </citation>
    <scope>NUCLEOTIDE SEQUENCE [LARGE SCALE GENOMIC DNA]</scope>
    <source>
        <strain evidence="5 6">Ellin514</strain>
    </source>
</reference>
<dbReference type="Pfam" id="PF00535">
    <property type="entry name" value="Glycos_transf_2"/>
    <property type="match status" value="1"/>
</dbReference>
<protein>
    <submittedName>
        <fullName evidence="5">Glycosyl transferase family 2</fullName>
    </submittedName>
</protein>
<gene>
    <name evidence="5" type="ORF">Cflav_PD5003</name>
</gene>
<dbReference type="OrthoDB" id="174925at2"/>
<evidence type="ECO:0000256" key="2">
    <source>
        <dbReference type="ARBA" id="ARBA00022676"/>
    </source>
</evidence>
<dbReference type="EMBL" id="ABOX02000005">
    <property type="protein sequence ID" value="EEF62368.1"/>
    <property type="molecule type" value="Genomic_DNA"/>
</dbReference>
<dbReference type="Gene3D" id="3.90.550.10">
    <property type="entry name" value="Spore Coat Polysaccharide Biosynthesis Protein SpsA, Chain A"/>
    <property type="match status" value="1"/>
</dbReference>
<dbReference type="CDD" id="cd00761">
    <property type="entry name" value="Glyco_tranf_GTA_type"/>
    <property type="match status" value="1"/>
</dbReference>
<organism evidence="5 6">
    <name type="scientific">Pedosphaera parvula (strain Ellin514)</name>
    <dbReference type="NCBI Taxonomy" id="320771"/>
    <lineage>
        <taxon>Bacteria</taxon>
        <taxon>Pseudomonadati</taxon>
        <taxon>Verrucomicrobiota</taxon>
        <taxon>Pedosphaerae</taxon>
        <taxon>Pedosphaerales</taxon>
        <taxon>Pedosphaeraceae</taxon>
        <taxon>Pedosphaera</taxon>
    </lineage>
</organism>
<name>B9XD22_PEDPL</name>
<keyword evidence="2" id="KW-0328">Glycosyltransferase</keyword>
<evidence type="ECO:0000313" key="5">
    <source>
        <dbReference type="EMBL" id="EEF62368.1"/>
    </source>
</evidence>
<dbReference type="STRING" id="320771.Cflav_PD5003"/>
<comment type="caution">
    <text evidence="5">The sequence shown here is derived from an EMBL/GenBank/DDBJ whole genome shotgun (WGS) entry which is preliminary data.</text>
</comment>
<dbReference type="RefSeq" id="WP_007413720.1">
    <property type="nucleotide sequence ID" value="NZ_ABOX02000005.1"/>
</dbReference>
<dbReference type="SUPFAM" id="SSF53448">
    <property type="entry name" value="Nucleotide-diphospho-sugar transferases"/>
    <property type="match status" value="1"/>
</dbReference>
<dbReference type="AlphaFoldDB" id="B9XD22"/>
<dbReference type="InterPro" id="IPR029044">
    <property type="entry name" value="Nucleotide-diphossugar_trans"/>
</dbReference>
<dbReference type="PANTHER" id="PTHR43630:SF1">
    <property type="entry name" value="POLY-BETA-1,6-N-ACETYL-D-GLUCOSAMINE SYNTHASE"/>
    <property type="match status" value="1"/>
</dbReference>
<accession>B9XD22</accession>
<dbReference type="GO" id="GO:0016757">
    <property type="term" value="F:glycosyltransferase activity"/>
    <property type="evidence" value="ECO:0007669"/>
    <property type="project" value="UniProtKB-KW"/>
</dbReference>
<keyword evidence="6" id="KW-1185">Reference proteome</keyword>
<feature type="domain" description="Glycosyltransferase 2-like" evidence="4">
    <location>
        <begin position="8"/>
        <end position="143"/>
    </location>
</feature>
<keyword evidence="3 5" id="KW-0808">Transferase</keyword>
<proteinExistence type="inferred from homology"/>
<sequence length="293" mass="33708">MESPRYLIITPVRNEEANLRDTVESVARQSIRPVKWVIINDGSTDRTGVIADEAAREHDWIKVVHRKDRGFRKSGAGVIEAFYDGYELIKGEAWDYLIKLDGDLSFATDYFEKCFARFKQDERLGVGGGMICVNTPEGVQEEAKGDPAFHVRGATKIYRRACWEAIGGVLRETGWDTLDEVKANMLGWRTYTFRDVPIMHHRETGGADGTWKNWVKNGRANYVVGYHPLFMLCKCALRLWERPYVIVSAGLLYGFVMGYVRRLPCSREPDVVRYLRREQMRRLMLKSSIWAGK</sequence>
<comment type="similarity">
    <text evidence="1">Belongs to the glycosyltransferase 2 family.</text>
</comment>
<evidence type="ECO:0000313" key="6">
    <source>
        <dbReference type="Proteomes" id="UP000003688"/>
    </source>
</evidence>
<dbReference type="Proteomes" id="UP000003688">
    <property type="component" value="Unassembled WGS sequence"/>
</dbReference>
<evidence type="ECO:0000256" key="1">
    <source>
        <dbReference type="ARBA" id="ARBA00006739"/>
    </source>
</evidence>
<dbReference type="PANTHER" id="PTHR43630">
    <property type="entry name" value="POLY-BETA-1,6-N-ACETYL-D-GLUCOSAMINE SYNTHASE"/>
    <property type="match status" value="1"/>
</dbReference>
<evidence type="ECO:0000256" key="3">
    <source>
        <dbReference type="ARBA" id="ARBA00022679"/>
    </source>
</evidence>
<dbReference type="InterPro" id="IPR001173">
    <property type="entry name" value="Glyco_trans_2-like"/>
</dbReference>
<evidence type="ECO:0000259" key="4">
    <source>
        <dbReference type="Pfam" id="PF00535"/>
    </source>
</evidence>